<evidence type="ECO:0000256" key="1">
    <source>
        <dbReference type="SAM" id="SignalP"/>
    </source>
</evidence>
<dbReference type="SUPFAM" id="SSF56935">
    <property type="entry name" value="Porins"/>
    <property type="match status" value="1"/>
</dbReference>
<dbReference type="NCBIfam" id="NF033709">
    <property type="entry name" value="PorV_fam"/>
    <property type="match status" value="1"/>
</dbReference>
<feature type="chain" id="PRO_5006639671" description="Type IX secretion system protein PorV domain-containing protein" evidence="1">
    <location>
        <begin position="30"/>
        <end position="318"/>
    </location>
</feature>
<gene>
    <name evidence="3" type="ORF">AMJ39_02350</name>
</gene>
<dbReference type="Gene3D" id="2.40.160.60">
    <property type="entry name" value="Outer membrane protein transport protein (OMPP1/FadL/TodX)"/>
    <property type="match status" value="1"/>
</dbReference>
<evidence type="ECO:0000313" key="4">
    <source>
        <dbReference type="Proteomes" id="UP000052008"/>
    </source>
</evidence>
<dbReference type="Pfam" id="PF19572">
    <property type="entry name" value="PorV"/>
    <property type="match status" value="1"/>
</dbReference>
<evidence type="ECO:0000259" key="2">
    <source>
        <dbReference type="Pfam" id="PF19572"/>
    </source>
</evidence>
<accession>A0A0S7WVK0</accession>
<keyword evidence="1" id="KW-0732">Signal</keyword>
<dbReference type="STRING" id="1703770.AMJ39_02350"/>
<name>A0A0S7WVK0_UNCT6</name>
<dbReference type="InterPro" id="IPR045741">
    <property type="entry name" value="PorV"/>
</dbReference>
<organism evidence="3 4">
    <name type="scientific">candidate division TA06 bacterium DG_24</name>
    <dbReference type="NCBI Taxonomy" id="1703770"/>
    <lineage>
        <taxon>Bacteria</taxon>
        <taxon>Bacteria division TA06</taxon>
    </lineage>
</organism>
<sequence length="318" mass="33760">MNRLVGAQSLAAASALLIVLALSPCAVLAQSKVGTAGMQFLEVGTTARVAGMGEAFVAVADDASALRYNSAGLAWLEGREAIFGYTDYPADITLQYAGAIAPISPVIGTVGIAVTSLTMDDMVVTTPVDSDVTGTGRHFTAGDVAVQLSYARMLTDRFSAGLSVRFIQEDLEDESAQGIGADIGTLYDTHWNTVKVGMNISNFGPDMKFVEESFPQPLNFTVGVSVEPISDELHHLILGFEGSHPNDNEERAAVGGEYTVYQMLSFRGGYKINYDAETWSAGVGVQVPLGVMGVKVDYSYTDFGYLSDIHRATLGISL</sequence>
<dbReference type="AlphaFoldDB" id="A0A0S7WVK0"/>
<feature type="signal peptide" evidence="1">
    <location>
        <begin position="1"/>
        <end position="29"/>
    </location>
</feature>
<dbReference type="EMBL" id="LIZS01000008">
    <property type="protein sequence ID" value="KPJ54019.1"/>
    <property type="molecule type" value="Genomic_DNA"/>
</dbReference>
<reference evidence="3 4" key="1">
    <citation type="journal article" date="2015" name="Microbiome">
        <title>Genomic resolution of linkages in carbon, nitrogen, and sulfur cycling among widespread estuary sediment bacteria.</title>
        <authorList>
            <person name="Baker B.J."/>
            <person name="Lazar C.S."/>
            <person name="Teske A.P."/>
            <person name="Dick G.J."/>
        </authorList>
    </citation>
    <scope>NUCLEOTIDE SEQUENCE [LARGE SCALE GENOMIC DNA]</scope>
    <source>
        <strain evidence="3">DG_24</strain>
    </source>
</reference>
<comment type="caution">
    <text evidence="3">The sequence shown here is derived from an EMBL/GenBank/DDBJ whole genome shotgun (WGS) entry which is preliminary data.</text>
</comment>
<proteinExistence type="predicted"/>
<dbReference type="Proteomes" id="UP000052008">
    <property type="component" value="Unassembled WGS sequence"/>
</dbReference>
<protein>
    <recommendedName>
        <fullName evidence="2">Type IX secretion system protein PorV domain-containing protein</fullName>
    </recommendedName>
</protein>
<feature type="domain" description="Type IX secretion system protein PorV" evidence="2">
    <location>
        <begin position="30"/>
        <end position="239"/>
    </location>
</feature>
<evidence type="ECO:0000313" key="3">
    <source>
        <dbReference type="EMBL" id="KPJ54019.1"/>
    </source>
</evidence>